<evidence type="ECO:0000256" key="2">
    <source>
        <dbReference type="ARBA" id="ARBA00022730"/>
    </source>
</evidence>
<dbReference type="RefSeq" id="WP_142660190.1">
    <property type="nucleotide sequence ID" value="NZ_CABFVA020000072.1"/>
</dbReference>
<keyword evidence="2 7" id="KW-0699">rRNA-binding</keyword>
<dbReference type="HAMAP" id="MF_00500">
    <property type="entry name" value="Ribosomal_bS20"/>
    <property type="match status" value="1"/>
</dbReference>
<protein>
    <recommendedName>
        <fullName evidence="6 7">Small ribosomal subunit protein bS20</fullName>
    </recommendedName>
</protein>
<dbReference type="Gene3D" id="1.20.58.110">
    <property type="entry name" value="Ribosomal protein S20"/>
    <property type="match status" value="1"/>
</dbReference>
<dbReference type="Proteomes" id="UP000334923">
    <property type="component" value="Unassembled WGS sequence"/>
</dbReference>
<dbReference type="Pfam" id="PF01649">
    <property type="entry name" value="Ribosomal_S20p"/>
    <property type="match status" value="1"/>
</dbReference>
<evidence type="ECO:0000256" key="4">
    <source>
        <dbReference type="ARBA" id="ARBA00022980"/>
    </source>
</evidence>
<dbReference type="GO" id="GO:0006412">
    <property type="term" value="P:translation"/>
    <property type="evidence" value="ECO:0007669"/>
    <property type="project" value="UniProtKB-UniRule"/>
</dbReference>
<evidence type="ECO:0000256" key="1">
    <source>
        <dbReference type="ARBA" id="ARBA00003134"/>
    </source>
</evidence>
<dbReference type="GO" id="GO:0019843">
    <property type="term" value="F:rRNA binding"/>
    <property type="evidence" value="ECO:0007669"/>
    <property type="project" value="UniProtKB-UniRule"/>
</dbReference>
<evidence type="ECO:0000256" key="3">
    <source>
        <dbReference type="ARBA" id="ARBA00022884"/>
    </source>
</evidence>
<dbReference type="OrthoDB" id="9810294at2"/>
<organism evidence="9 10">
    <name type="scientific">Methylacidimicrobium tartarophylax</name>
    <dbReference type="NCBI Taxonomy" id="1041768"/>
    <lineage>
        <taxon>Bacteria</taxon>
        <taxon>Pseudomonadati</taxon>
        <taxon>Verrucomicrobiota</taxon>
        <taxon>Methylacidimicrobium</taxon>
    </lineage>
</organism>
<dbReference type="InterPro" id="IPR036510">
    <property type="entry name" value="Ribosomal_bS20_sf"/>
</dbReference>
<evidence type="ECO:0000256" key="7">
    <source>
        <dbReference type="HAMAP-Rule" id="MF_00500"/>
    </source>
</evidence>
<feature type="compositionally biased region" description="Basic residues" evidence="8">
    <location>
        <begin position="10"/>
        <end position="20"/>
    </location>
</feature>
<gene>
    <name evidence="7" type="primary">rpsT</name>
    <name evidence="9" type="ORF">MAMT_01340</name>
</gene>
<evidence type="ECO:0000313" key="10">
    <source>
        <dbReference type="Proteomes" id="UP000334923"/>
    </source>
</evidence>
<keyword evidence="10" id="KW-1185">Reference proteome</keyword>
<dbReference type="NCBIfam" id="TIGR00029">
    <property type="entry name" value="S20"/>
    <property type="match status" value="1"/>
</dbReference>
<dbReference type="GO" id="GO:1990904">
    <property type="term" value="C:ribonucleoprotein complex"/>
    <property type="evidence" value="ECO:0007669"/>
    <property type="project" value="UniProtKB-KW"/>
</dbReference>
<keyword evidence="4 7" id="KW-0689">Ribosomal protein</keyword>
<comment type="function">
    <text evidence="1 7">Binds directly to 16S ribosomal RNA.</text>
</comment>
<keyword evidence="5 7" id="KW-0687">Ribonucleoprotein</keyword>
<dbReference type="GO" id="GO:0005840">
    <property type="term" value="C:ribosome"/>
    <property type="evidence" value="ECO:0007669"/>
    <property type="project" value="UniProtKB-KW"/>
</dbReference>
<dbReference type="InterPro" id="IPR002583">
    <property type="entry name" value="Ribosomal_bS20"/>
</dbReference>
<evidence type="ECO:0000313" key="9">
    <source>
        <dbReference type="EMBL" id="VVM06631.1"/>
    </source>
</evidence>
<reference evidence="9 10" key="1">
    <citation type="submission" date="2019-09" db="EMBL/GenBank/DDBJ databases">
        <authorList>
            <person name="Cremers G."/>
        </authorList>
    </citation>
    <scope>NUCLEOTIDE SEQUENCE [LARGE SCALE GENOMIC DNA]</scope>
    <source>
        <strain evidence="9">4A</strain>
    </source>
</reference>
<keyword evidence="3 7" id="KW-0694">RNA-binding</keyword>
<dbReference type="AlphaFoldDB" id="A0A5E6MEE8"/>
<dbReference type="EMBL" id="CABFVA020000072">
    <property type="protein sequence ID" value="VVM06631.1"/>
    <property type="molecule type" value="Genomic_DNA"/>
</dbReference>
<dbReference type="GO" id="GO:0003735">
    <property type="term" value="F:structural constituent of ribosome"/>
    <property type="evidence" value="ECO:0007669"/>
    <property type="project" value="InterPro"/>
</dbReference>
<name>A0A5E6MEE8_9BACT</name>
<evidence type="ECO:0000256" key="5">
    <source>
        <dbReference type="ARBA" id="ARBA00023274"/>
    </source>
</evidence>
<proteinExistence type="inferred from homology"/>
<sequence>MPNTRSAAKQARKSLRKRGYNLKAKKELQQVSRQMREKVASGIKEEAVGFFSQYQSVLDRLVKRGRLTRNAAARRKQRVAKIVFASPSSGEEAAKQG</sequence>
<accession>A0A5E6MEE8</accession>
<evidence type="ECO:0000256" key="6">
    <source>
        <dbReference type="ARBA" id="ARBA00035136"/>
    </source>
</evidence>
<feature type="region of interest" description="Disordered" evidence="8">
    <location>
        <begin position="1"/>
        <end position="22"/>
    </location>
</feature>
<comment type="similarity">
    <text evidence="7">Belongs to the bacterial ribosomal protein bS20 family.</text>
</comment>
<dbReference type="SUPFAM" id="SSF46992">
    <property type="entry name" value="Ribosomal protein S20"/>
    <property type="match status" value="1"/>
</dbReference>
<evidence type="ECO:0000256" key="8">
    <source>
        <dbReference type="SAM" id="MobiDB-lite"/>
    </source>
</evidence>